<evidence type="ECO:0000313" key="2">
    <source>
        <dbReference type="EMBL" id="GAA2632764.1"/>
    </source>
</evidence>
<organism evidence="2 3">
    <name type="scientific">Streptomyces axinellae</name>
    <dbReference type="NCBI Taxonomy" id="552788"/>
    <lineage>
        <taxon>Bacteria</taxon>
        <taxon>Bacillati</taxon>
        <taxon>Actinomycetota</taxon>
        <taxon>Actinomycetes</taxon>
        <taxon>Kitasatosporales</taxon>
        <taxon>Streptomycetaceae</taxon>
        <taxon>Streptomyces</taxon>
    </lineage>
</organism>
<proteinExistence type="predicted"/>
<comment type="caution">
    <text evidence="2">The sequence shown here is derived from an EMBL/GenBank/DDBJ whole genome shotgun (WGS) entry which is preliminary data.</text>
</comment>
<gene>
    <name evidence="2" type="ORF">GCM10009863_56030</name>
</gene>
<dbReference type="EMBL" id="BAAARJ010000021">
    <property type="protein sequence ID" value="GAA2632764.1"/>
    <property type="molecule type" value="Genomic_DNA"/>
</dbReference>
<evidence type="ECO:0000256" key="1">
    <source>
        <dbReference type="SAM" id="MobiDB-lite"/>
    </source>
</evidence>
<sequence>MWSVVVSQSTTSAPGRRTRGAEPPSSAVASVVSVAMLPPRFRSYGGASGRVRQAVPAVRAQAMMRQGTGGREGANR</sequence>
<name>A0ABN3QQR5_9ACTN</name>
<evidence type="ECO:0000313" key="3">
    <source>
        <dbReference type="Proteomes" id="UP001501447"/>
    </source>
</evidence>
<protein>
    <submittedName>
        <fullName evidence="2">Uncharacterized protein</fullName>
    </submittedName>
</protein>
<keyword evidence="3" id="KW-1185">Reference proteome</keyword>
<dbReference type="Proteomes" id="UP001501447">
    <property type="component" value="Unassembled WGS sequence"/>
</dbReference>
<accession>A0ABN3QQR5</accession>
<reference evidence="2 3" key="1">
    <citation type="journal article" date="2019" name="Int. J. Syst. Evol. Microbiol.">
        <title>The Global Catalogue of Microorganisms (GCM) 10K type strain sequencing project: providing services to taxonomists for standard genome sequencing and annotation.</title>
        <authorList>
            <consortium name="The Broad Institute Genomics Platform"/>
            <consortium name="The Broad Institute Genome Sequencing Center for Infectious Disease"/>
            <person name="Wu L."/>
            <person name="Ma J."/>
        </authorList>
    </citation>
    <scope>NUCLEOTIDE SEQUENCE [LARGE SCALE GENOMIC DNA]</scope>
    <source>
        <strain evidence="2 3">JCM 16373</strain>
    </source>
</reference>
<feature type="compositionally biased region" description="Polar residues" evidence="1">
    <location>
        <begin position="1"/>
        <end position="13"/>
    </location>
</feature>
<feature type="region of interest" description="Disordered" evidence="1">
    <location>
        <begin position="1"/>
        <end position="25"/>
    </location>
</feature>